<keyword evidence="4" id="KW-0547">Nucleotide-binding</keyword>
<dbReference type="CDD" id="cd00712">
    <property type="entry name" value="AsnB"/>
    <property type="match status" value="1"/>
</dbReference>
<feature type="domain" description="Glutamine amidotransferase type-2" evidence="8">
    <location>
        <begin position="2"/>
        <end position="213"/>
    </location>
</feature>
<evidence type="ECO:0000256" key="5">
    <source>
        <dbReference type="ARBA" id="ARBA00022840"/>
    </source>
</evidence>
<dbReference type="InterPro" id="IPR006426">
    <property type="entry name" value="Asn_synth_AEB"/>
</dbReference>
<reference evidence="10" key="1">
    <citation type="journal article" date="2019" name="Int. J. Syst. Evol. Microbiol.">
        <title>The Global Catalogue of Microorganisms (GCM) 10K type strain sequencing project: providing services to taxonomists for standard genome sequencing and annotation.</title>
        <authorList>
            <consortium name="The Broad Institute Genomics Platform"/>
            <consortium name="The Broad Institute Genome Sequencing Center for Infectious Disease"/>
            <person name="Wu L."/>
            <person name="Ma J."/>
        </authorList>
    </citation>
    <scope>NUCLEOTIDE SEQUENCE [LARGE SCALE GENOMIC DNA]</scope>
    <source>
        <strain evidence="10">JCM 15089</strain>
    </source>
</reference>
<evidence type="ECO:0000256" key="1">
    <source>
        <dbReference type="ARBA" id="ARBA00005187"/>
    </source>
</evidence>
<evidence type="ECO:0000313" key="9">
    <source>
        <dbReference type="EMBL" id="GAA0586674.1"/>
    </source>
</evidence>
<evidence type="ECO:0000256" key="4">
    <source>
        <dbReference type="ARBA" id="ARBA00022741"/>
    </source>
</evidence>
<dbReference type="Proteomes" id="UP001499951">
    <property type="component" value="Unassembled WGS sequence"/>
</dbReference>
<keyword evidence="10" id="KW-1185">Reference proteome</keyword>
<keyword evidence="6" id="KW-0315">Glutamine amidotransferase</keyword>
<dbReference type="Gene3D" id="3.40.50.620">
    <property type="entry name" value="HUPs"/>
    <property type="match status" value="2"/>
</dbReference>
<dbReference type="PANTHER" id="PTHR43284:SF1">
    <property type="entry name" value="ASPARAGINE SYNTHETASE"/>
    <property type="match status" value="1"/>
</dbReference>
<dbReference type="PROSITE" id="PS51278">
    <property type="entry name" value="GATASE_TYPE_2"/>
    <property type="match status" value="1"/>
</dbReference>
<accession>A0ABP3QBY1</accession>
<protein>
    <recommendedName>
        <fullName evidence="3">asparagine synthase (glutamine-hydrolyzing)</fullName>
        <ecNumber evidence="3">6.3.5.4</ecNumber>
    </recommendedName>
</protein>
<dbReference type="Pfam" id="PF00733">
    <property type="entry name" value="Asn_synthase"/>
    <property type="match status" value="1"/>
</dbReference>
<dbReference type="Gene3D" id="3.60.20.10">
    <property type="entry name" value="Glutamine Phosphoribosylpyrophosphate, subunit 1, domain 1"/>
    <property type="match status" value="1"/>
</dbReference>
<proteinExistence type="inferred from homology"/>
<comment type="similarity">
    <text evidence="2">Belongs to the asparagine synthetase family.</text>
</comment>
<dbReference type="InterPro" id="IPR033738">
    <property type="entry name" value="AsnB_N"/>
</dbReference>
<dbReference type="EMBL" id="BAAADD010000012">
    <property type="protein sequence ID" value="GAA0586674.1"/>
    <property type="molecule type" value="Genomic_DNA"/>
</dbReference>
<dbReference type="InterPro" id="IPR001962">
    <property type="entry name" value="Asn_synthase"/>
</dbReference>
<evidence type="ECO:0000259" key="8">
    <source>
        <dbReference type="PROSITE" id="PS51278"/>
    </source>
</evidence>
<evidence type="ECO:0000256" key="6">
    <source>
        <dbReference type="ARBA" id="ARBA00022962"/>
    </source>
</evidence>
<dbReference type="InterPro" id="IPR029055">
    <property type="entry name" value="Ntn_hydrolases_N"/>
</dbReference>
<dbReference type="SUPFAM" id="SSF56235">
    <property type="entry name" value="N-terminal nucleophile aminohydrolases (Ntn hydrolases)"/>
    <property type="match status" value="1"/>
</dbReference>
<sequence>MTAIFGLWHRNGRPDITADAARMSRSLAIYGPDRSGSWSSDDLVLGTDLFILTPEDRLDRQPVASRDGRLVLVADMRLDNRMELTADLGLTAENARTMADADFALAAWERWGEGALDRLIGDWALAVWDGRERTLTLARDFLGNRPLFYRADSDRLAFASMAKGIHALPGVPIAPDLDTLRDQLALAPMRGPGSHFAGINRVEPGALVIAHADGRIETRDWYTWRLDRKSRFARDDDAVEAFRATFDRAVADRLRSIGSIAAHLSGGLDSAAAVSSAARLLAGRGARLTAYTHVPMKGVVLDEPEGRIVDEGPLAALLAARYPNVDHVLVDSAGREIGDDFDRNFFYCERPVLNPCNALWVREIARKASNAGHRVVMSASCGNATISQDGVQRIAELFSSGRLAAWWREAAALRREGYQAQRVYGGLTLLPLLPARAAALLRALAGRERKDLAEVTALHPDVIAGADLNARLKDLDFDPTYRPWRNHRALAAFILRRHDRGTNLKGELGAFGVDRRDPTCDRRLVELTLEMPSHMYLRDGQTKWLYRQAFADRIPEETLAVNAKHRGYQGADWFARMQGDRGATLRMQAAMALAAPGVAGLIDCEGVKSLLERPLPAKPGTTTTRNYRTKLLRAISVAHFVAKATRSNGAGDC</sequence>
<evidence type="ECO:0000313" key="10">
    <source>
        <dbReference type="Proteomes" id="UP001499951"/>
    </source>
</evidence>
<dbReference type="InterPro" id="IPR017932">
    <property type="entry name" value="GATase_2_dom"/>
</dbReference>
<evidence type="ECO:0000256" key="3">
    <source>
        <dbReference type="ARBA" id="ARBA00012737"/>
    </source>
</evidence>
<dbReference type="EC" id="6.3.5.4" evidence="3"/>
<comment type="catalytic activity">
    <reaction evidence="7">
        <text>L-aspartate + L-glutamine + ATP + H2O = L-asparagine + L-glutamate + AMP + diphosphate + H(+)</text>
        <dbReference type="Rhea" id="RHEA:12228"/>
        <dbReference type="ChEBI" id="CHEBI:15377"/>
        <dbReference type="ChEBI" id="CHEBI:15378"/>
        <dbReference type="ChEBI" id="CHEBI:29985"/>
        <dbReference type="ChEBI" id="CHEBI:29991"/>
        <dbReference type="ChEBI" id="CHEBI:30616"/>
        <dbReference type="ChEBI" id="CHEBI:33019"/>
        <dbReference type="ChEBI" id="CHEBI:58048"/>
        <dbReference type="ChEBI" id="CHEBI:58359"/>
        <dbReference type="ChEBI" id="CHEBI:456215"/>
        <dbReference type="EC" id="6.3.5.4"/>
    </reaction>
</comment>
<dbReference type="PANTHER" id="PTHR43284">
    <property type="entry name" value="ASPARAGINE SYNTHETASE (GLUTAMINE-HYDROLYZING)"/>
    <property type="match status" value="1"/>
</dbReference>
<gene>
    <name evidence="9" type="ORF">GCM10008942_39610</name>
</gene>
<dbReference type="InterPro" id="IPR014729">
    <property type="entry name" value="Rossmann-like_a/b/a_fold"/>
</dbReference>
<dbReference type="RefSeq" id="WP_166937228.1">
    <property type="nucleotide sequence ID" value="NZ_BAAADD010000012.1"/>
</dbReference>
<dbReference type="PIRSF" id="PIRSF001589">
    <property type="entry name" value="Asn_synthetase_glu-h"/>
    <property type="match status" value="1"/>
</dbReference>
<dbReference type="InterPro" id="IPR051786">
    <property type="entry name" value="ASN_synthetase/amidase"/>
</dbReference>
<organism evidence="9 10">
    <name type="scientific">Rhizomicrobium electricum</name>
    <dbReference type="NCBI Taxonomy" id="480070"/>
    <lineage>
        <taxon>Bacteria</taxon>
        <taxon>Pseudomonadati</taxon>
        <taxon>Pseudomonadota</taxon>
        <taxon>Alphaproteobacteria</taxon>
        <taxon>Micropepsales</taxon>
        <taxon>Micropepsaceae</taxon>
        <taxon>Rhizomicrobium</taxon>
    </lineage>
</organism>
<comment type="pathway">
    <text evidence="1">Amino-acid biosynthesis; L-asparagine biosynthesis; L-asparagine from L-aspartate (L-Gln route): step 1/1.</text>
</comment>
<evidence type="ECO:0000256" key="2">
    <source>
        <dbReference type="ARBA" id="ARBA00005752"/>
    </source>
</evidence>
<keyword evidence="5" id="KW-0067">ATP-binding</keyword>
<evidence type="ECO:0000256" key="7">
    <source>
        <dbReference type="ARBA" id="ARBA00048741"/>
    </source>
</evidence>
<name>A0ABP3QBY1_9PROT</name>
<dbReference type="Pfam" id="PF13537">
    <property type="entry name" value="GATase_7"/>
    <property type="match status" value="1"/>
</dbReference>
<comment type="caution">
    <text evidence="9">The sequence shown here is derived from an EMBL/GenBank/DDBJ whole genome shotgun (WGS) entry which is preliminary data.</text>
</comment>
<dbReference type="SUPFAM" id="SSF52402">
    <property type="entry name" value="Adenine nucleotide alpha hydrolases-like"/>
    <property type="match status" value="1"/>
</dbReference>